<comment type="caution">
    <text evidence="17">The sequence shown here is derived from an EMBL/GenBank/DDBJ whole genome shotgun (WGS) entry which is preliminary data.</text>
</comment>
<comment type="pathway">
    <text evidence="4">Pyrimidine metabolism; UMP biosynthesis via de novo pathway; orotate from (S)-dihydroorotate (NAD(+) route): step 1/1.</text>
</comment>
<evidence type="ECO:0000313" key="17">
    <source>
        <dbReference type="EMBL" id="KPV43590.1"/>
    </source>
</evidence>
<sequence>MYQRLRPMLFKMDAEKAHTFTLHTLSRMPSLARMFGRQASVQPMLSQRIWGLDFSHPIGLAAGLDKNGEAVNAFLNMGFSFVEVGTVTPRPQPGNPKPRMFRLIDDFALINRMGFNNEGADRLLERLQSRKSRGLVGVNLGKNKVTENHDAANDYTLLVSKLYSVADFFVINVSSPNTPGLRDLQAADSLIPLVQAVLDERDVQVSRGTMRVRNGQAPVPPVLVKLAPDLADDAIALLAQRLQQIGVDGFIATNTTIARPNLTSEQAHQSGGLSGLPLKERSTQVVSIVYAATNGQVPVIASGGVFTARDAYEKVKAGASLVELYTALIYKGPEAISEIVRELPNYLRQDGFSSLSEAVGSGHRMES</sequence>
<feature type="binding site" evidence="15">
    <location>
        <begin position="254"/>
        <end position="255"/>
    </location>
    <ligand>
        <name>substrate</name>
    </ligand>
</feature>
<dbReference type="PATRIC" id="fig|471514.4.peg.2603"/>
<comment type="function">
    <text evidence="1 15">Catalyzes the conversion of dihydroorotate to orotate with quinone as electron acceptor.</text>
</comment>
<comment type="catalytic activity">
    <reaction evidence="14">
        <text>(S)-dihydroorotate + NAD(+) = orotate + NADH + H(+)</text>
        <dbReference type="Rhea" id="RHEA:13513"/>
        <dbReference type="ChEBI" id="CHEBI:15378"/>
        <dbReference type="ChEBI" id="CHEBI:30839"/>
        <dbReference type="ChEBI" id="CHEBI:30864"/>
        <dbReference type="ChEBI" id="CHEBI:57540"/>
        <dbReference type="ChEBI" id="CHEBI:57945"/>
        <dbReference type="EC" id="1.3.1.14"/>
    </reaction>
</comment>
<evidence type="ECO:0000256" key="15">
    <source>
        <dbReference type="HAMAP-Rule" id="MF_00225"/>
    </source>
</evidence>
<keyword evidence="15" id="KW-1003">Cell membrane</keyword>
<dbReference type="GO" id="GO:0004589">
    <property type="term" value="F:dihydroorotate dehydrogenase (NAD+) activity"/>
    <property type="evidence" value="ECO:0007669"/>
    <property type="project" value="UniProtKB-EC"/>
</dbReference>
<dbReference type="EMBL" id="LJCO01000047">
    <property type="protein sequence ID" value="KPV43590.1"/>
    <property type="molecule type" value="Genomic_DNA"/>
</dbReference>
<dbReference type="InterPro" id="IPR005720">
    <property type="entry name" value="Dihydroorotate_DH_cat"/>
</dbReference>
<proteinExistence type="inferred from homology"/>
<dbReference type="NCBIfam" id="TIGR01036">
    <property type="entry name" value="pyrD_sub2"/>
    <property type="match status" value="1"/>
</dbReference>
<evidence type="ECO:0000256" key="3">
    <source>
        <dbReference type="ARBA" id="ARBA00004370"/>
    </source>
</evidence>
<evidence type="ECO:0000256" key="6">
    <source>
        <dbReference type="ARBA" id="ARBA00005359"/>
    </source>
</evidence>
<evidence type="ECO:0000256" key="12">
    <source>
        <dbReference type="ARBA" id="ARBA00023136"/>
    </source>
</evidence>
<evidence type="ECO:0000256" key="5">
    <source>
        <dbReference type="ARBA" id="ARBA00005161"/>
    </source>
</evidence>
<comment type="subunit">
    <text evidence="7">Heterotetramer of 2 PyrK and 2 PyrD type B subunits.</text>
</comment>
<comment type="subunit">
    <text evidence="15">Monomer.</text>
</comment>
<comment type="similarity">
    <text evidence="6 15">Belongs to the dihydroorotate dehydrogenase family. Type 2 subfamily.</text>
</comment>
<keyword evidence="9 15" id="KW-0288">FMN</keyword>
<dbReference type="SUPFAM" id="SSF51395">
    <property type="entry name" value="FMN-linked oxidoreductases"/>
    <property type="match status" value="1"/>
</dbReference>
<dbReference type="GO" id="GO:0005737">
    <property type="term" value="C:cytoplasm"/>
    <property type="evidence" value="ECO:0007669"/>
    <property type="project" value="InterPro"/>
</dbReference>
<evidence type="ECO:0000259" key="16">
    <source>
        <dbReference type="Pfam" id="PF01180"/>
    </source>
</evidence>
<dbReference type="AlphaFoldDB" id="A0A0P9CV78"/>
<comment type="cofactor">
    <cofactor evidence="15">
        <name>FMN</name>
        <dbReference type="ChEBI" id="CHEBI:58210"/>
    </cofactor>
    <text evidence="15">Binds 1 FMN per subunit.</text>
</comment>
<dbReference type="NCBIfam" id="NF003645">
    <property type="entry name" value="PRK05286.1-2"/>
    <property type="match status" value="1"/>
</dbReference>
<feature type="binding site" evidence="15">
    <location>
        <position position="172"/>
    </location>
    <ligand>
        <name>substrate</name>
    </ligand>
</feature>
<keyword evidence="12 15" id="KW-0472">Membrane</keyword>
<feature type="domain" description="Dihydroorotate dehydrogenase catalytic" evidence="16">
    <location>
        <begin position="44"/>
        <end position="347"/>
    </location>
</feature>
<evidence type="ECO:0000256" key="1">
    <source>
        <dbReference type="ARBA" id="ARBA00003125"/>
    </source>
</evidence>
<dbReference type="GO" id="GO:0044205">
    <property type="term" value="P:'de novo' UMP biosynthetic process"/>
    <property type="evidence" value="ECO:0007669"/>
    <property type="project" value="UniProtKB-UniRule"/>
</dbReference>
<dbReference type="Gene3D" id="3.20.20.70">
    <property type="entry name" value="Aldolase class I"/>
    <property type="match status" value="1"/>
</dbReference>
<feature type="binding site" evidence="15">
    <location>
        <position position="172"/>
    </location>
    <ligand>
        <name>FMN</name>
        <dbReference type="ChEBI" id="CHEBI:58210"/>
    </ligand>
</feature>
<feature type="binding site" evidence="15">
    <location>
        <position position="275"/>
    </location>
    <ligand>
        <name>FMN</name>
        <dbReference type="ChEBI" id="CHEBI:58210"/>
    </ligand>
</feature>
<evidence type="ECO:0000256" key="2">
    <source>
        <dbReference type="ARBA" id="ARBA00003616"/>
    </source>
</evidence>
<keyword evidence="18" id="KW-1185">Reference proteome</keyword>
<dbReference type="Proteomes" id="UP000050482">
    <property type="component" value="Unassembled WGS sequence"/>
</dbReference>
<evidence type="ECO:0000256" key="9">
    <source>
        <dbReference type="ARBA" id="ARBA00022643"/>
    </source>
</evidence>
<keyword evidence="10 15" id="KW-0665">Pyrimidine biosynthesis</keyword>
<dbReference type="STRING" id="471514.AN477_11280"/>
<dbReference type="InterPro" id="IPR001295">
    <property type="entry name" value="Dihydroorotate_DH_CS"/>
</dbReference>
<dbReference type="UniPathway" id="UPA00070">
    <property type="reaction ID" value="UER00945"/>
</dbReference>
<dbReference type="GO" id="GO:0005886">
    <property type="term" value="C:plasma membrane"/>
    <property type="evidence" value="ECO:0007669"/>
    <property type="project" value="UniProtKB-SubCell"/>
</dbReference>
<feature type="binding site" evidence="15">
    <location>
        <position position="304"/>
    </location>
    <ligand>
        <name>FMN</name>
        <dbReference type="ChEBI" id="CHEBI:58210"/>
    </ligand>
</feature>
<dbReference type="InterPro" id="IPR050074">
    <property type="entry name" value="DHO_dehydrogenase"/>
</dbReference>
<feature type="binding site" evidence="15">
    <location>
        <position position="177"/>
    </location>
    <ligand>
        <name>substrate</name>
    </ligand>
</feature>
<feature type="binding site" evidence="15">
    <location>
        <position position="225"/>
    </location>
    <ligand>
        <name>FMN</name>
        <dbReference type="ChEBI" id="CHEBI:58210"/>
    </ligand>
</feature>
<dbReference type="RefSeq" id="WP_054969270.1">
    <property type="nucleotide sequence ID" value="NZ_LJCO01000047.1"/>
</dbReference>
<accession>A0A0P9CV78</accession>
<evidence type="ECO:0000256" key="13">
    <source>
        <dbReference type="ARBA" id="ARBA00048639"/>
    </source>
</evidence>
<dbReference type="CDD" id="cd04738">
    <property type="entry name" value="DHOD_2_like"/>
    <property type="match status" value="1"/>
</dbReference>
<evidence type="ECO:0000313" key="18">
    <source>
        <dbReference type="Proteomes" id="UP000050482"/>
    </source>
</evidence>
<evidence type="ECO:0000256" key="11">
    <source>
        <dbReference type="ARBA" id="ARBA00023002"/>
    </source>
</evidence>
<dbReference type="InterPro" id="IPR005719">
    <property type="entry name" value="Dihydroorotate_DH_2"/>
</dbReference>
<feature type="binding site" evidence="15">
    <location>
        <begin position="62"/>
        <end position="66"/>
    </location>
    <ligand>
        <name>FMN</name>
        <dbReference type="ChEBI" id="CHEBI:58210"/>
    </ligand>
</feature>
<comment type="subcellular location">
    <subcellularLocation>
        <location evidence="15">Cell membrane</location>
        <topology evidence="15">Peripheral membrane protein</topology>
    </subcellularLocation>
    <subcellularLocation>
        <location evidence="3">Membrane</location>
    </subcellularLocation>
</comment>
<name>A0A0P9CV78_9BACL</name>
<comment type="function">
    <text evidence="2">Catalyzes the conversion of dihydroorotate to orotate with NAD(+) as electron acceptor.</text>
</comment>
<dbReference type="PROSITE" id="PS00912">
    <property type="entry name" value="DHODEHASE_2"/>
    <property type="match status" value="1"/>
</dbReference>
<reference evidence="17 18" key="1">
    <citation type="submission" date="2015-09" db="EMBL/GenBank/DDBJ databases">
        <title>Draft genome sequence of Alicyclobacillus ferrooxydans DSM 22381.</title>
        <authorList>
            <person name="Hemp J."/>
        </authorList>
    </citation>
    <scope>NUCLEOTIDE SEQUENCE [LARGE SCALE GENOMIC DNA]</scope>
    <source>
        <strain evidence="17 18">TC-34</strain>
    </source>
</reference>
<keyword evidence="8 15" id="KW-0285">Flavoprotein</keyword>
<feature type="binding site" evidence="15">
    <location>
        <position position="66"/>
    </location>
    <ligand>
        <name>substrate</name>
    </ligand>
</feature>
<feature type="active site" description="Nucleophile" evidence="15">
    <location>
        <position position="175"/>
    </location>
</feature>
<dbReference type="HAMAP" id="MF_00225">
    <property type="entry name" value="DHO_dh_type2"/>
    <property type="match status" value="1"/>
</dbReference>
<comment type="pathway">
    <text evidence="5 15">Pyrimidine metabolism; UMP biosynthesis via de novo pathway; orotate from (S)-dihydroorotate (quinone route): step 1/1.</text>
</comment>
<dbReference type="NCBIfam" id="NF003652">
    <property type="entry name" value="PRK05286.2-5"/>
    <property type="match status" value="1"/>
</dbReference>
<feature type="binding site" evidence="15">
    <location>
        <position position="253"/>
    </location>
    <ligand>
        <name>FMN</name>
        <dbReference type="ChEBI" id="CHEBI:58210"/>
    </ligand>
</feature>
<evidence type="ECO:0000256" key="14">
    <source>
        <dbReference type="ARBA" id="ARBA00048996"/>
    </source>
</evidence>
<evidence type="ECO:0000256" key="7">
    <source>
        <dbReference type="ARBA" id="ARBA00011669"/>
    </source>
</evidence>
<feature type="binding site" evidence="15">
    <location>
        <position position="139"/>
    </location>
    <ligand>
        <name>FMN</name>
        <dbReference type="ChEBI" id="CHEBI:58210"/>
    </ligand>
</feature>
<dbReference type="Pfam" id="PF01180">
    <property type="entry name" value="DHO_dh"/>
    <property type="match status" value="1"/>
</dbReference>
<gene>
    <name evidence="15" type="primary">pyrD</name>
    <name evidence="17" type="ORF">AN477_11280</name>
</gene>
<dbReference type="OrthoDB" id="9802377at2"/>
<dbReference type="PANTHER" id="PTHR48109:SF4">
    <property type="entry name" value="DIHYDROOROTATE DEHYDROGENASE (QUINONE), MITOCHONDRIAL"/>
    <property type="match status" value="1"/>
</dbReference>
<comment type="catalytic activity">
    <reaction evidence="13 15">
        <text>(S)-dihydroorotate + a quinone = orotate + a quinol</text>
        <dbReference type="Rhea" id="RHEA:30187"/>
        <dbReference type="ChEBI" id="CHEBI:24646"/>
        <dbReference type="ChEBI" id="CHEBI:30839"/>
        <dbReference type="ChEBI" id="CHEBI:30864"/>
        <dbReference type="ChEBI" id="CHEBI:132124"/>
        <dbReference type="EC" id="1.3.5.2"/>
    </reaction>
</comment>
<evidence type="ECO:0000256" key="10">
    <source>
        <dbReference type="ARBA" id="ARBA00022975"/>
    </source>
</evidence>
<evidence type="ECO:0000256" key="8">
    <source>
        <dbReference type="ARBA" id="ARBA00022630"/>
    </source>
</evidence>
<dbReference type="GO" id="GO:0106430">
    <property type="term" value="F:dihydroorotate dehydrogenase (quinone) activity"/>
    <property type="evidence" value="ECO:0007669"/>
    <property type="project" value="UniProtKB-EC"/>
</dbReference>
<dbReference type="EC" id="1.3.5.2" evidence="15"/>
<dbReference type="InterPro" id="IPR013785">
    <property type="entry name" value="Aldolase_TIM"/>
</dbReference>
<feature type="binding site" evidence="15">
    <location>
        <begin position="325"/>
        <end position="326"/>
    </location>
    <ligand>
        <name>FMN</name>
        <dbReference type="ChEBI" id="CHEBI:58210"/>
    </ligand>
</feature>
<feature type="binding site" evidence="15">
    <location>
        <position position="86"/>
    </location>
    <ligand>
        <name>FMN</name>
        <dbReference type="ChEBI" id="CHEBI:58210"/>
    </ligand>
</feature>
<dbReference type="PANTHER" id="PTHR48109">
    <property type="entry name" value="DIHYDROOROTATE DEHYDROGENASE (QUINONE), MITOCHONDRIAL-RELATED"/>
    <property type="match status" value="1"/>
</dbReference>
<feature type="binding site" evidence="15">
    <location>
        <begin position="111"/>
        <end position="115"/>
    </location>
    <ligand>
        <name>substrate</name>
    </ligand>
</feature>
<evidence type="ECO:0000256" key="4">
    <source>
        <dbReference type="ARBA" id="ARBA00004715"/>
    </source>
</evidence>
<keyword evidence="11 15" id="KW-0560">Oxidoreductase</keyword>
<protein>
    <recommendedName>
        <fullName evidence="15">Dihydroorotate dehydrogenase (quinone)</fullName>
        <ecNumber evidence="15">1.3.5.2</ecNumber>
    </recommendedName>
    <alternativeName>
        <fullName evidence="15">DHOdehase</fullName>
        <shortName evidence="15">DHOD</shortName>
        <shortName evidence="15">DHODase</shortName>
    </alternativeName>
    <alternativeName>
        <fullName evidence="15">Dihydroorotate oxidase</fullName>
    </alternativeName>
</protein>
<organism evidence="17 18">
    <name type="scientific">Alicyclobacillus ferrooxydans</name>
    <dbReference type="NCBI Taxonomy" id="471514"/>
    <lineage>
        <taxon>Bacteria</taxon>
        <taxon>Bacillati</taxon>
        <taxon>Bacillota</taxon>
        <taxon>Bacilli</taxon>
        <taxon>Bacillales</taxon>
        <taxon>Alicyclobacillaceae</taxon>
        <taxon>Alicyclobacillus</taxon>
    </lineage>
</organism>
<dbReference type="PROSITE" id="PS00911">
    <property type="entry name" value="DHODEHASE_1"/>
    <property type="match status" value="1"/>
</dbReference>
<dbReference type="GO" id="GO:0006207">
    <property type="term" value="P:'de novo' pyrimidine nucleobase biosynthetic process"/>
    <property type="evidence" value="ECO:0007669"/>
    <property type="project" value="UniProtKB-UniRule"/>
</dbReference>